<keyword evidence="4" id="KW-1185">Reference proteome</keyword>
<accession>A0ABS2WUE0</accession>
<organism evidence="3 4">
    <name type="scientific">Sulfurospirillum tamanense</name>
    <dbReference type="NCBI Taxonomy" id="2813362"/>
    <lineage>
        <taxon>Bacteria</taxon>
        <taxon>Pseudomonadati</taxon>
        <taxon>Campylobacterota</taxon>
        <taxon>Epsilonproteobacteria</taxon>
        <taxon>Campylobacterales</taxon>
        <taxon>Sulfurospirillaceae</taxon>
        <taxon>Sulfurospirillum</taxon>
    </lineage>
</organism>
<evidence type="ECO:0000313" key="4">
    <source>
        <dbReference type="Proteomes" id="UP000703590"/>
    </source>
</evidence>
<dbReference type="Gene3D" id="3.30.450.90">
    <property type="match status" value="1"/>
</dbReference>
<reference evidence="4" key="1">
    <citation type="submission" date="2021-02" db="EMBL/GenBank/DDBJ databases">
        <title>Sulfurospirillum tamanensis sp. nov.</title>
        <authorList>
            <person name="Merkel A.Y."/>
        </authorList>
    </citation>
    <scope>NUCLEOTIDE SEQUENCE [LARGE SCALE GENOMIC DNA]</scope>
    <source>
        <strain evidence="4">T05b</strain>
    </source>
</reference>
<dbReference type="PANTHER" id="PTHR30486:SF6">
    <property type="entry name" value="TYPE IV PILUS RETRACTATION ATPASE PILT"/>
    <property type="match status" value="1"/>
</dbReference>
<reference evidence="3 4" key="2">
    <citation type="submission" date="2021-02" db="EMBL/GenBank/DDBJ databases">
        <title>Sulfurospirillum tamanensis sp. nov.</title>
        <authorList>
            <person name="Frolova A."/>
            <person name="Merkel A."/>
            <person name="Slobodkin A."/>
        </authorList>
    </citation>
    <scope>NUCLEOTIDE SEQUENCE [LARGE SCALE GENOMIC DNA]</scope>
    <source>
        <strain evidence="3 4">T05b</strain>
    </source>
</reference>
<dbReference type="SUPFAM" id="SSF52540">
    <property type="entry name" value="P-loop containing nucleoside triphosphate hydrolases"/>
    <property type="match status" value="1"/>
</dbReference>
<dbReference type="PANTHER" id="PTHR30486">
    <property type="entry name" value="TWITCHING MOTILITY PROTEIN PILT"/>
    <property type="match status" value="1"/>
</dbReference>
<dbReference type="EMBL" id="JAFHKK010000029">
    <property type="protein sequence ID" value="MBN2965260.1"/>
    <property type="molecule type" value="Genomic_DNA"/>
</dbReference>
<comment type="caution">
    <text evidence="3">The sequence shown here is derived from an EMBL/GenBank/DDBJ whole genome shotgun (WGS) entry which is preliminary data.</text>
</comment>
<dbReference type="Pfam" id="PF00437">
    <property type="entry name" value="T2SSE"/>
    <property type="match status" value="1"/>
</dbReference>
<proteinExistence type="inferred from homology"/>
<dbReference type="Proteomes" id="UP000703590">
    <property type="component" value="Unassembled WGS sequence"/>
</dbReference>
<dbReference type="RefSeq" id="WP_205459806.1">
    <property type="nucleotide sequence ID" value="NZ_JAFHKK010000029.1"/>
</dbReference>
<protein>
    <submittedName>
        <fullName evidence="3">Flp pilus assembly complex ATPase component TadA</fullName>
    </submittedName>
</protein>
<gene>
    <name evidence="3" type="primary">tadA</name>
    <name evidence="3" type="ORF">JWV37_10745</name>
</gene>
<evidence type="ECO:0000313" key="3">
    <source>
        <dbReference type="EMBL" id="MBN2965260.1"/>
    </source>
</evidence>
<feature type="domain" description="Bacterial type II secretion system protein E" evidence="2">
    <location>
        <begin position="79"/>
        <end position="250"/>
    </location>
</feature>
<dbReference type="InterPro" id="IPR001482">
    <property type="entry name" value="T2SS/T4SS_dom"/>
</dbReference>
<comment type="similarity">
    <text evidence="1">Belongs to the GSP E family.</text>
</comment>
<evidence type="ECO:0000259" key="2">
    <source>
        <dbReference type="Pfam" id="PF00437"/>
    </source>
</evidence>
<dbReference type="InterPro" id="IPR027417">
    <property type="entry name" value="P-loop_NTPase"/>
</dbReference>
<evidence type="ECO:0000256" key="1">
    <source>
        <dbReference type="ARBA" id="ARBA00006611"/>
    </source>
</evidence>
<sequence length="308" mass="34896">MHQTKLLKSVLELFEEYFKSGANEIAIQKEKQLFLDMNGEWIEKHDERLTYLALETFCVQLANSRETQFGVKNPSLSTSIPGTNYRVQAMHHSVLANQRVQINIRIPSTKIFSIEDFYLDPTLGYSYQDMLEWVKQRKNILISGGTGTGKTSLLNTLLQEIDHKERIVTIQDSPELTIPHPNKTEILVSKNDDANFSYIDGVNASMRLSPGRLILGELDTRNTLPFLRLNNTGHSGSISTIHANTPLLAIKAITINATFHYQVNDKVLHDYIHGGLDYIVQISYDRAKKRRIISAVEDLKKSLLAKSA</sequence>
<name>A0ABS2WUE0_9BACT</name>
<dbReference type="InterPro" id="IPR050921">
    <property type="entry name" value="T4SS_GSP_E_ATPase"/>
</dbReference>
<dbReference type="Gene3D" id="3.40.50.300">
    <property type="entry name" value="P-loop containing nucleotide triphosphate hydrolases"/>
    <property type="match status" value="1"/>
</dbReference>
<dbReference type="CDD" id="cd01130">
    <property type="entry name" value="VirB11-like_ATPase"/>
    <property type="match status" value="1"/>
</dbReference>
<reference evidence="3 4" key="3">
    <citation type="submission" date="2021-02" db="EMBL/GenBank/DDBJ databases">
        <authorList>
            <person name="Merkel A.Y."/>
        </authorList>
    </citation>
    <scope>NUCLEOTIDE SEQUENCE [LARGE SCALE GENOMIC DNA]</scope>
    <source>
        <strain evidence="3 4">T05b</strain>
    </source>
</reference>